<evidence type="ECO:0000313" key="1">
    <source>
        <dbReference type="EMBL" id="VDN03971.1"/>
    </source>
</evidence>
<dbReference type="AlphaFoldDB" id="A0A0N5D195"/>
<reference evidence="3" key="1">
    <citation type="submission" date="2017-02" db="UniProtKB">
        <authorList>
            <consortium name="WormBaseParasite"/>
        </authorList>
    </citation>
    <scope>IDENTIFICATION</scope>
</reference>
<keyword evidence="2" id="KW-1185">Reference proteome</keyword>
<gene>
    <name evidence="1" type="ORF">TCLT_LOCUS6603</name>
</gene>
<accession>A0A0N5D195</accession>
<organism evidence="3">
    <name type="scientific">Thelazia callipaeda</name>
    <name type="common">Oriental eyeworm</name>
    <name type="synonym">Parasitic nematode</name>
    <dbReference type="NCBI Taxonomy" id="103827"/>
    <lineage>
        <taxon>Eukaryota</taxon>
        <taxon>Metazoa</taxon>
        <taxon>Ecdysozoa</taxon>
        <taxon>Nematoda</taxon>
        <taxon>Chromadorea</taxon>
        <taxon>Rhabditida</taxon>
        <taxon>Spirurina</taxon>
        <taxon>Spiruromorpha</taxon>
        <taxon>Thelazioidea</taxon>
        <taxon>Thelaziidae</taxon>
        <taxon>Thelazia</taxon>
    </lineage>
</organism>
<dbReference type="InterPro" id="IPR020149">
    <property type="entry name" value="Uncharacterised_C02F5.10"/>
</dbReference>
<dbReference type="OMA" id="SCSEVEW"/>
<dbReference type="Pfam" id="PF17309">
    <property type="entry name" value="DUF5356"/>
    <property type="match status" value="1"/>
</dbReference>
<name>A0A0N5D195_THECL</name>
<sequence>MHLDNELDYVVFDCFQSAKTKKSEFGESLSSCSDKEWDRANPAYRSELINLKKKANKVTVFSGPRAKTIERTIIKTDTLSEELGKNFLDENADAVGRMASAIAHIFLSNKASHSVDVKIDLQEIPDLS</sequence>
<dbReference type="EMBL" id="UYYF01004429">
    <property type="protein sequence ID" value="VDN03971.1"/>
    <property type="molecule type" value="Genomic_DNA"/>
</dbReference>
<reference evidence="1 2" key="2">
    <citation type="submission" date="2018-11" db="EMBL/GenBank/DDBJ databases">
        <authorList>
            <consortium name="Pathogen Informatics"/>
        </authorList>
    </citation>
    <scope>NUCLEOTIDE SEQUENCE [LARGE SCALE GENOMIC DNA]</scope>
</reference>
<dbReference type="Proteomes" id="UP000276776">
    <property type="component" value="Unassembled WGS sequence"/>
</dbReference>
<evidence type="ECO:0000313" key="3">
    <source>
        <dbReference type="WBParaSite" id="TCLT_0000661401-mRNA-1"/>
    </source>
</evidence>
<evidence type="ECO:0000313" key="2">
    <source>
        <dbReference type="Proteomes" id="UP000276776"/>
    </source>
</evidence>
<dbReference type="OrthoDB" id="5875813at2759"/>
<dbReference type="WBParaSite" id="TCLT_0000661401-mRNA-1">
    <property type="protein sequence ID" value="TCLT_0000661401-mRNA-1"/>
    <property type="gene ID" value="TCLT_0000661401"/>
</dbReference>
<protein>
    <submittedName>
        <fullName evidence="3">Macro domain-containing protein</fullName>
    </submittedName>
</protein>
<proteinExistence type="predicted"/>
<dbReference type="STRING" id="103827.A0A0N5D195"/>